<dbReference type="InterPro" id="IPR036388">
    <property type="entry name" value="WH-like_DNA-bd_sf"/>
</dbReference>
<dbReference type="GO" id="GO:0003700">
    <property type="term" value="F:DNA-binding transcription factor activity"/>
    <property type="evidence" value="ECO:0007669"/>
    <property type="project" value="InterPro"/>
</dbReference>
<dbReference type="Pfam" id="PF08220">
    <property type="entry name" value="HTH_DeoR"/>
    <property type="match status" value="1"/>
</dbReference>
<dbReference type="SUPFAM" id="SSF100950">
    <property type="entry name" value="NagB/RpiA/CoA transferase-like"/>
    <property type="match status" value="1"/>
</dbReference>
<evidence type="ECO:0000259" key="4">
    <source>
        <dbReference type="PROSITE" id="PS51000"/>
    </source>
</evidence>
<dbReference type="InterPro" id="IPR018356">
    <property type="entry name" value="Tscrpt_reg_HTH_DeoR_CS"/>
</dbReference>
<proteinExistence type="predicted"/>
<dbReference type="InterPro" id="IPR036390">
    <property type="entry name" value="WH_DNA-bd_sf"/>
</dbReference>
<sequence length="259" mass="28670">MSNSDLMTRERQEQIVQLLDQTGRLTVIEICDRFGISEATARRDLATLATQNLIRRVHGGAIKRQVVATVETPILQRQSEQSGAKRRIGEATAHLIGDSETLLLIGGTTGVAVARELRHHKQLTIITDSLLIANELLDHHRHNIIMLGGVIDPDERAVRGTLSRIVLQHLQVDKAIIGTKAISLERGLSVETPEEAELWRAYIETAHHIIVATDATKFNQSALVQAFPIDAIHTIVSDDTLDENHIEQLRDKGIDVIIA</sequence>
<feature type="domain" description="HTH deoR-type" evidence="4">
    <location>
        <begin position="8"/>
        <end position="63"/>
    </location>
</feature>
<name>A0A7S8EAH4_9CHLR</name>
<evidence type="ECO:0000313" key="5">
    <source>
        <dbReference type="EMBL" id="QPC83388.1"/>
    </source>
</evidence>
<evidence type="ECO:0000313" key="6">
    <source>
        <dbReference type="Proteomes" id="UP000594468"/>
    </source>
</evidence>
<dbReference type="SMART" id="SM01134">
    <property type="entry name" value="DeoRC"/>
    <property type="match status" value="1"/>
</dbReference>
<dbReference type="GO" id="GO:0003677">
    <property type="term" value="F:DNA binding"/>
    <property type="evidence" value="ECO:0007669"/>
    <property type="project" value="UniProtKB-KW"/>
</dbReference>
<dbReference type="AlphaFoldDB" id="A0A7S8EAH4"/>
<dbReference type="InterPro" id="IPR050313">
    <property type="entry name" value="Carb_Metab_HTH_regulators"/>
</dbReference>
<dbReference type="InterPro" id="IPR037171">
    <property type="entry name" value="NagB/RpiA_transferase-like"/>
</dbReference>
<dbReference type="PANTHER" id="PTHR30363">
    <property type="entry name" value="HTH-TYPE TRANSCRIPTIONAL REGULATOR SRLR-RELATED"/>
    <property type="match status" value="1"/>
</dbReference>
<evidence type="ECO:0000256" key="1">
    <source>
        <dbReference type="ARBA" id="ARBA00023015"/>
    </source>
</evidence>
<protein>
    <submittedName>
        <fullName evidence="5">DeoR/GlpR transcriptional regulator</fullName>
    </submittedName>
</protein>
<dbReference type="EMBL" id="CP062983">
    <property type="protein sequence ID" value="QPC83388.1"/>
    <property type="molecule type" value="Genomic_DNA"/>
</dbReference>
<dbReference type="InterPro" id="IPR014036">
    <property type="entry name" value="DeoR-like_C"/>
</dbReference>
<gene>
    <name evidence="5" type="ORF">G4Y79_03125</name>
</gene>
<keyword evidence="3" id="KW-0804">Transcription</keyword>
<dbReference type="PRINTS" id="PR00037">
    <property type="entry name" value="HTHLACR"/>
</dbReference>
<reference evidence="5 6" key="1">
    <citation type="submission" date="2020-02" db="EMBL/GenBank/DDBJ databases">
        <authorList>
            <person name="Zheng R.K."/>
            <person name="Sun C.M."/>
        </authorList>
    </citation>
    <scope>NUCLEOTIDE SEQUENCE [LARGE SCALE GENOMIC DNA]</scope>
    <source>
        <strain evidence="6">rifampicinis</strain>
    </source>
</reference>
<dbReference type="Gene3D" id="3.30.750.70">
    <property type="entry name" value="4-hydroxybutyrate coenzyme like domains"/>
    <property type="match status" value="1"/>
</dbReference>
<dbReference type="SMART" id="SM00420">
    <property type="entry name" value="HTH_DEOR"/>
    <property type="match status" value="1"/>
</dbReference>
<keyword evidence="2" id="KW-0238">DNA-binding</keyword>
<dbReference type="Gene3D" id="1.10.10.10">
    <property type="entry name" value="Winged helix-like DNA-binding domain superfamily/Winged helix DNA-binding domain"/>
    <property type="match status" value="1"/>
</dbReference>
<accession>A0A7S8EAH4</accession>
<dbReference type="PANTHER" id="PTHR30363:SF44">
    <property type="entry name" value="AGA OPERON TRANSCRIPTIONAL REPRESSOR-RELATED"/>
    <property type="match status" value="1"/>
</dbReference>
<evidence type="ECO:0000256" key="2">
    <source>
        <dbReference type="ARBA" id="ARBA00023125"/>
    </source>
</evidence>
<dbReference type="RefSeq" id="WP_195171455.1">
    <property type="nucleotide sequence ID" value="NZ_CP062983.1"/>
</dbReference>
<dbReference type="PROSITE" id="PS51000">
    <property type="entry name" value="HTH_DEOR_2"/>
    <property type="match status" value="1"/>
</dbReference>
<dbReference type="Pfam" id="PF00455">
    <property type="entry name" value="DeoRC"/>
    <property type="match status" value="1"/>
</dbReference>
<organism evidence="5 6">
    <name type="scientific">Phototrophicus methaneseepsis</name>
    <dbReference type="NCBI Taxonomy" id="2710758"/>
    <lineage>
        <taxon>Bacteria</taxon>
        <taxon>Bacillati</taxon>
        <taxon>Chloroflexota</taxon>
        <taxon>Candidatus Thermofontia</taxon>
        <taxon>Phototrophicales</taxon>
        <taxon>Phototrophicaceae</taxon>
        <taxon>Phototrophicus</taxon>
    </lineage>
</organism>
<dbReference type="PROSITE" id="PS00894">
    <property type="entry name" value="HTH_DEOR_1"/>
    <property type="match status" value="1"/>
</dbReference>
<dbReference type="Proteomes" id="UP000594468">
    <property type="component" value="Chromosome"/>
</dbReference>
<keyword evidence="1" id="KW-0805">Transcription regulation</keyword>
<keyword evidence="6" id="KW-1185">Reference proteome</keyword>
<evidence type="ECO:0000256" key="3">
    <source>
        <dbReference type="ARBA" id="ARBA00023163"/>
    </source>
</evidence>
<dbReference type="SUPFAM" id="SSF46785">
    <property type="entry name" value="Winged helix' DNA-binding domain"/>
    <property type="match status" value="1"/>
</dbReference>
<dbReference type="InterPro" id="IPR001034">
    <property type="entry name" value="DeoR_HTH"/>
</dbReference>
<dbReference type="KEGG" id="pmet:G4Y79_03125"/>